<feature type="transmembrane region" description="Helical" evidence="8">
    <location>
        <begin position="216"/>
        <end position="240"/>
    </location>
</feature>
<feature type="chain" id="PRO_5021266688" description="Ig-like domain-containing protein" evidence="9">
    <location>
        <begin position="20"/>
        <end position="258"/>
    </location>
</feature>
<evidence type="ECO:0000313" key="12">
    <source>
        <dbReference type="Proteomes" id="UP000314987"/>
    </source>
</evidence>
<dbReference type="InterPro" id="IPR036179">
    <property type="entry name" value="Ig-like_dom_sf"/>
</dbReference>
<keyword evidence="5 8" id="KW-0472">Membrane</keyword>
<dbReference type="SMART" id="SM00409">
    <property type="entry name" value="IG"/>
    <property type="match status" value="2"/>
</dbReference>
<evidence type="ECO:0000256" key="5">
    <source>
        <dbReference type="ARBA" id="ARBA00023136"/>
    </source>
</evidence>
<dbReference type="GO" id="GO:0019770">
    <property type="term" value="F:IgG receptor activity"/>
    <property type="evidence" value="ECO:0007669"/>
    <property type="project" value="TreeGrafter"/>
</dbReference>
<dbReference type="AlphaFoldDB" id="A0A4X2KX48"/>
<dbReference type="GeneTree" id="ENSGT01050000244808"/>
<evidence type="ECO:0000256" key="4">
    <source>
        <dbReference type="ARBA" id="ARBA00022729"/>
    </source>
</evidence>
<reference evidence="12" key="1">
    <citation type="submission" date="2018-12" db="EMBL/GenBank/DDBJ databases">
        <authorList>
            <person name="Yazar S."/>
        </authorList>
    </citation>
    <scope>NUCLEOTIDE SEQUENCE [LARGE SCALE GENOMIC DNA]</scope>
</reference>
<dbReference type="GO" id="GO:0001788">
    <property type="term" value="P:antibody-dependent cellular cytotoxicity"/>
    <property type="evidence" value="ECO:0007669"/>
    <property type="project" value="TreeGrafter"/>
</dbReference>
<evidence type="ECO:0000256" key="6">
    <source>
        <dbReference type="ARBA" id="ARBA00023157"/>
    </source>
</evidence>
<keyword evidence="4 9" id="KW-0732">Signal</keyword>
<dbReference type="PROSITE" id="PS50835">
    <property type="entry name" value="IG_LIKE"/>
    <property type="match status" value="2"/>
</dbReference>
<comment type="subcellular location">
    <subcellularLocation>
        <location evidence="1">Cell membrane</location>
    </subcellularLocation>
</comment>
<keyword evidence="7" id="KW-0325">Glycoprotein</keyword>
<dbReference type="Gene3D" id="2.60.40.10">
    <property type="entry name" value="Immunoglobulins"/>
    <property type="match status" value="2"/>
</dbReference>
<protein>
    <recommendedName>
        <fullName evidence="10">Ig-like domain-containing protein</fullName>
    </recommendedName>
</protein>
<evidence type="ECO:0000256" key="1">
    <source>
        <dbReference type="ARBA" id="ARBA00004236"/>
    </source>
</evidence>
<keyword evidence="8" id="KW-0812">Transmembrane</keyword>
<name>A0A4X2KX48_VOMUR</name>
<reference evidence="11" key="3">
    <citation type="submission" date="2025-09" db="UniProtKB">
        <authorList>
            <consortium name="Ensembl"/>
        </authorList>
    </citation>
    <scope>IDENTIFICATION</scope>
</reference>
<feature type="domain" description="Ig-like" evidence="10">
    <location>
        <begin position="32"/>
        <end position="116"/>
    </location>
</feature>
<accession>A0A4X2KX48</accession>
<dbReference type="InterPro" id="IPR003599">
    <property type="entry name" value="Ig_sub"/>
</dbReference>
<evidence type="ECO:0000259" key="10">
    <source>
        <dbReference type="PROSITE" id="PS50835"/>
    </source>
</evidence>
<dbReference type="OMA" id="DYNIRAD"/>
<dbReference type="Ensembl" id="ENSVURT00010015843.1">
    <property type="protein sequence ID" value="ENSVURP00010013920.1"/>
    <property type="gene ID" value="ENSVURG00010010678.1"/>
</dbReference>
<keyword evidence="8" id="KW-1133">Transmembrane helix</keyword>
<dbReference type="GO" id="GO:0009897">
    <property type="term" value="C:external side of plasma membrane"/>
    <property type="evidence" value="ECO:0007669"/>
    <property type="project" value="TreeGrafter"/>
</dbReference>
<reference evidence="11" key="2">
    <citation type="submission" date="2025-08" db="UniProtKB">
        <authorList>
            <consortium name="Ensembl"/>
        </authorList>
    </citation>
    <scope>IDENTIFICATION</scope>
</reference>
<dbReference type="Pfam" id="PF13895">
    <property type="entry name" value="Ig_2"/>
    <property type="match status" value="1"/>
</dbReference>
<evidence type="ECO:0000256" key="7">
    <source>
        <dbReference type="ARBA" id="ARBA00023180"/>
    </source>
</evidence>
<dbReference type="PANTHER" id="PTHR11481:SF103">
    <property type="entry name" value="LOW AFFINITY IMMUNOGLOBULIN GAMMA FC REGION RECEPTOR III-A-RELATED"/>
    <property type="match status" value="1"/>
</dbReference>
<evidence type="ECO:0000256" key="9">
    <source>
        <dbReference type="SAM" id="SignalP"/>
    </source>
</evidence>
<dbReference type="GeneID" id="114051561"/>
<keyword evidence="2" id="KW-1003">Cell membrane</keyword>
<keyword evidence="3" id="KW-0390">IgG-binding protein</keyword>
<evidence type="ECO:0000256" key="3">
    <source>
        <dbReference type="ARBA" id="ARBA00022652"/>
    </source>
</evidence>
<evidence type="ECO:0000313" key="11">
    <source>
        <dbReference type="Ensembl" id="ENSVURP00010013920.1"/>
    </source>
</evidence>
<dbReference type="InterPro" id="IPR013783">
    <property type="entry name" value="Ig-like_fold"/>
</dbReference>
<dbReference type="FunFam" id="2.60.40.10:FF:000217">
    <property type="entry name" value="High affinity immunoglobulin gamma Fc receptor I"/>
    <property type="match status" value="1"/>
</dbReference>
<dbReference type="STRING" id="29139.ENSVURP00010013920"/>
<dbReference type="RefSeq" id="XP_027729771.1">
    <property type="nucleotide sequence ID" value="XM_027873970.1"/>
</dbReference>
<dbReference type="PANTHER" id="PTHR11481">
    <property type="entry name" value="IMMUNOGLOBULIN FC RECEPTOR"/>
    <property type="match status" value="1"/>
</dbReference>
<sequence>MQLSLLPFLLLLVLAGGKAEPTKDPFLLFSTPPASLSKSVVTLYPPWLHVLKDDLVSLRCEGSGTPEDKSTLWLHNDTTIPVLIQDYNITANNISYSGKYQCQRGQSALSEPVRLEVFPDWLVLQTLKLVYMKGESMVLRCHSWENKGISKVTFYQNGIGRKFFQRDYNFSISKVNSNDSGDYFCSATIGNKKEKSRVVRITVQDPSSSTSSSSKIWYYIPFYLVMGILFTVDTGLYFTLKREINSRKIRRRPLTRWR</sequence>
<organism evidence="11 12">
    <name type="scientific">Vombatus ursinus</name>
    <name type="common">Common wombat</name>
    <dbReference type="NCBI Taxonomy" id="29139"/>
    <lineage>
        <taxon>Eukaryota</taxon>
        <taxon>Metazoa</taxon>
        <taxon>Chordata</taxon>
        <taxon>Craniata</taxon>
        <taxon>Vertebrata</taxon>
        <taxon>Euteleostomi</taxon>
        <taxon>Mammalia</taxon>
        <taxon>Metatheria</taxon>
        <taxon>Diprotodontia</taxon>
        <taxon>Vombatidae</taxon>
        <taxon>Vombatus</taxon>
    </lineage>
</organism>
<proteinExistence type="predicted"/>
<feature type="signal peptide" evidence="9">
    <location>
        <begin position="1"/>
        <end position="19"/>
    </location>
</feature>
<keyword evidence="12" id="KW-1185">Reference proteome</keyword>
<dbReference type="SUPFAM" id="SSF48726">
    <property type="entry name" value="Immunoglobulin"/>
    <property type="match status" value="2"/>
</dbReference>
<gene>
    <name evidence="11" type="primary">LOC114051561</name>
</gene>
<evidence type="ECO:0000256" key="2">
    <source>
        <dbReference type="ARBA" id="ARBA00022475"/>
    </source>
</evidence>
<dbReference type="OrthoDB" id="6151406at2759"/>
<dbReference type="InterPro" id="IPR007110">
    <property type="entry name" value="Ig-like_dom"/>
</dbReference>
<dbReference type="Proteomes" id="UP000314987">
    <property type="component" value="Unassembled WGS sequence"/>
</dbReference>
<dbReference type="GO" id="GO:0019864">
    <property type="term" value="F:IgG binding"/>
    <property type="evidence" value="ECO:0007669"/>
    <property type="project" value="UniProtKB-KW"/>
</dbReference>
<keyword evidence="6" id="KW-1015">Disulfide bond</keyword>
<evidence type="ECO:0000256" key="8">
    <source>
        <dbReference type="SAM" id="Phobius"/>
    </source>
</evidence>
<feature type="domain" description="Ig-like" evidence="10">
    <location>
        <begin position="119"/>
        <end position="202"/>
    </location>
</feature>
<dbReference type="InterPro" id="IPR050488">
    <property type="entry name" value="Ig_Fc_receptor"/>
</dbReference>